<evidence type="ECO:0000313" key="8">
    <source>
        <dbReference type="Proteomes" id="UP000186406"/>
    </source>
</evidence>
<dbReference type="Pfam" id="PF00126">
    <property type="entry name" value="HTH_1"/>
    <property type="match status" value="1"/>
</dbReference>
<comment type="similarity">
    <text evidence="1">Belongs to the LysR transcriptional regulatory family.</text>
</comment>
<dbReference type="InterPro" id="IPR036390">
    <property type="entry name" value="WH_DNA-bd_sf"/>
</dbReference>
<dbReference type="Pfam" id="PF03466">
    <property type="entry name" value="LysR_substrate"/>
    <property type="match status" value="1"/>
</dbReference>
<dbReference type="RefSeq" id="WP_073631878.1">
    <property type="nucleotide sequence ID" value="NZ_FRXO01000012.1"/>
</dbReference>
<dbReference type="InterPro" id="IPR036388">
    <property type="entry name" value="WH-like_DNA-bd_sf"/>
</dbReference>
<dbReference type="AlphaFoldDB" id="A0A1M7ZR14"/>
<evidence type="ECO:0000259" key="6">
    <source>
        <dbReference type="PROSITE" id="PS50931"/>
    </source>
</evidence>
<dbReference type="PROSITE" id="PS50931">
    <property type="entry name" value="HTH_LYSR"/>
    <property type="match status" value="1"/>
</dbReference>
<reference evidence="7 8" key="1">
    <citation type="submission" date="2016-12" db="EMBL/GenBank/DDBJ databases">
        <authorList>
            <person name="Song W.-J."/>
            <person name="Kurnit D.M."/>
        </authorList>
    </citation>
    <scope>NUCLEOTIDE SEQUENCE [LARGE SCALE GENOMIC DNA]</scope>
    <source>
        <strain evidence="7 8">DSM 19599</strain>
    </source>
</reference>
<dbReference type="Gene3D" id="3.40.190.290">
    <property type="match status" value="1"/>
</dbReference>
<gene>
    <name evidence="7" type="ORF">SAMN02745172_03924</name>
</gene>
<dbReference type="GO" id="GO:0043565">
    <property type="term" value="F:sequence-specific DNA binding"/>
    <property type="evidence" value="ECO:0007669"/>
    <property type="project" value="TreeGrafter"/>
</dbReference>
<dbReference type="InterPro" id="IPR000847">
    <property type="entry name" value="LysR_HTH_N"/>
</dbReference>
<name>A0A1M7ZR14_9HYPH</name>
<evidence type="ECO:0000256" key="1">
    <source>
        <dbReference type="ARBA" id="ARBA00009437"/>
    </source>
</evidence>
<sequence>MDWDQLRVFLAVARAGQILGAAQRLGLNHATVSRHIAALEEKLAARLIERHSTGCTLTTAGERLKLTAERMEAELLRAQSDLVGTDHELAGAVRVGAPDGFGNYFLAPELPALSSRHPELAIELVPLPRTFSLSRREADIAISLDRPTHGRLIARKLTEYGLSVYASADHLDRFGPILSVEDLAGRVIITGIEEMSYSSALKYHEALERFSGKRFACASIAGQLEAVLSGNGVGIIHDYIAVRHSSLVPVLPTIRFRRTYWIISHPDSHHIRRVSAVYRAIVERTQAAKAAFDRAPLPEGPALPQDAPEFEADGSPGVSAAP</sequence>
<dbReference type="GO" id="GO:0006351">
    <property type="term" value="P:DNA-templated transcription"/>
    <property type="evidence" value="ECO:0007669"/>
    <property type="project" value="TreeGrafter"/>
</dbReference>
<keyword evidence="2" id="KW-0805">Transcription regulation</keyword>
<evidence type="ECO:0000256" key="2">
    <source>
        <dbReference type="ARBA" id="ARBA00023015"/>
    </source>
</evidence>
<dbReference type="InterPro" id="IPR058163">
    <property type="entry name" value="LysR-type_TF_proteobact-type"/>
</dbReference>
<evidence type="ECO:0000256" key="3">
    <source>
        <dbReference type="ARBA" id="ARBA00023125"/>
    </source>
</evidence>
<keyword evidence="3 7" id="KW-0238">DNA-binding</keyword>
<proteinExistence type="inferred from homology"/>
<dbReference type="SUPFAM" id="SSF46785">
    <property type="entry name" value="Winged helix' DNA-binding domain"/>
    <property type="match status" value="1"/>
</dbReference>
<dbReference type="SUPFAM" id="SSF53850">
    <property type="entry name" value="Periplasmic binding protein-like II"/>
    <property type="match status" value="1"/>
</dbReference>
<feature type="region of interest" description="Disordered" evidence="5">
    <location>
        <begin position="293"/>
        <end position="322"/>
    </location>
</feature>
<dbReference type="STRING" id="1123029.SAMN02745172_03924"/>
<evidence type="ECO:0000256" key="4">
    <source>
        <dbReference type="ARBA" id="ARBA00023163"/>
    </source>
</evidence>
<accession>A0A1M7ZR14</accession>
<feature type="domain" description="HTH lysR-type" evidence="6">
    <location>
        <begin position="1"/>
        <end position="58"/>
    </location>
</feature>
<dbReference type="Proteomes" id="UP000186406">
    <property type="component" value="Unassembled WGS sequence"/>
</dbReference>
<dbReference type="GO" id="GO:0003700">
    <property type="term" value="F:DNA-binding transcription factor activity"/>
    <property type="evidence" value="ECO:0007669"/>
    <property type="project" value="InterPro"/>
</dbReference>
<organism evidence="7 8">
    <name type="scientific">Pseudoxanthobacter soli DSM 19599</name>
    <dbReference type="NCBI Taxonomy" id="1123029"/>
    <lineage>
        <taxon>Bacteria</taxon>
        <taxon>Pseudomonadati</taxon>
        <taxon>Pseudomonadota</taxon>
        <taxon>Alphaproteobacteria</taxon>
        <taxon>Hyphomicrobiales</taxon>
        <taxon>Segnochrobactraceae</taxon>
        <taxon>Pseudoxanthobacter</taxon>
    </lineage>
</organism>
<dbReference type="InterPro" id="IPR005119">
    <property type="entry name" value="LysR_subst-bd"/>
</dbReference>
<keyword evidence="8" id="KW-1185">Reference proteome</keyword>
<protein>
    <submittedName>
        <fullName evidence="7">DNA-binding transcriptional regulator, LysR family</fullName>
    </submittedName>
</protein>
<dbReference type="OrthoDB" id="9787460at2"/>
<dbReference type="PANTHER" id="PTHR30537">
    <property type="entry name" value="HTH-TYPE TRANSCRIPTIONAL REGULATOR"/>
    <property type="match status" value="1"/>
</dbReference>
<dbReference type="PANTHER" id="PTHR30537:SF3">
    <property type="entry name" value="TRANSCRIPTIONAL REGULATORY PROTEIN"/>
    <property type="match status" value="1"/>
</dbReference>
<dbReference type="Gene3D" id="1.10.10.10">
    <property type="entry name" value="Winged helix-like DNA-binding domain superfamily/Winged helix DNA-binding domain"/>
    <property type="match status" value="1"/>
</dbReference>
<evidence type="ECO:0000256" key="5">
    <source>
        <dbReference type="SAM" id="MobiDB-lite"/>
    </source>
</evidence>
<evidence type="ECO:0000313" key="7">
    <source>
        <dbReference type="EMBL" id="SHO67249.1"/>
    </source>
</evidence>
<dbReference type="EMBL" id="FRXO01000012">
    <property type="protein sequence ID" value="SHO67249.1"/>
    <property type="molecule type" value="Genomic_DNA"/>
</dbReference>
<keyword evidence="4" id="KW-0804">Transcription</keyword>